<dbReference type="EMBL" id="JACHEA010000001">
    <property type="protein sequence ID" value="MBB5341033.1"/>
    <property type="molecule type" value="Genomic_DNA"/>
</dbReference>
<protein>
    <submittedName>
        <fullName evidence="1">Membrane protein</fullName>
    </submittedName>
</protein>
<dbReference type="Proteomes" id="UP000569005">
    <property type="component" value="Unassembled WGS sequence"/>
</dbReference>
<evidence type="ECO:0000313" key="1">
    <source>
        <dbReference type="EMBL" id="MBB5341033.1"/>
    </source>
</evidence>
<accession>A0ACC5P2E5</accession>
<organism evidence="1 2">
    <name type="scientific">Tunturiibacter gelidiferens</name>
    <dbReference type="NCBI Taxonomy" id="3069689"/>
    <lineage>
        <taxon>Bacteria</taxon>
        <taxon>Pseudomonadati</taxon>
        <taxon>Acidobacteriota</taxon>
        <taxon>Terriglobia</taxon>
        <taxon>Terriglobales</taxon>
        <taxon>Acidobacteriaceae</taxon>
        <taxon>Tunturiibacter</taxon>
    </lineage>
</organism>
<proteinExistence type="predicted"/>
<sequence>MLAAQVEIKKFAARQRIYKLGEPGKHAYVMVSGTVRVTTVDRDHQEVLVDEPHDGEFFGFASMLEDTPHQTTALAMEETICVEVSRDDIAALLQQKPMAGMDMLTVVSRQFHASQELVRLRASRNSNDVIEEEMSFGDRLADSVARFGGSWIFIILFGSVLVVYASANIALKGRAWDPYPFILLNLFLSMLAAIQAPVIMMSQNRQDTKDRVRGELDYDVNLRAESEIQNLSGKLNMLSEKIGDVDDLLREHLKMKEQLPGR</sequence>
<evidence type="ECO:0000313" key="2">
    <source>
        <dbReference type="Proteomes" id="UP000569005"/>
    </source>
</evidence>
<comment type="caution">
    <text evidence="1">The sequence shown here is derived from an EMBL/GenBank/DDBJ whole genome shotgun (WGS) entry which is preliminary data.</text>
</comment>
<reference evidence="1" key="1">
    <citation type="submission" date="2020-08" db="EMBL/GenBank/DDBJ databases">
        <title>Genomic Encyclopedia of Type Strains, Phase IV (KMG-V): Genome sequencing to study the core and pangenomes of soil and plant-associated prokaryotes.</title>
        <authorList>
            <person name="Whitman W."/>
        </authorList>
    </citation>
    <scope>NUCLEOTIDE SEQUENCE</scope>
    <source>
        <strain evidence="1">M8UP15</strain>
    </source>
</reference>
<gene>
    <name evidence="1" type="ORF">HDF13_003366</name>
</gene>
<name>A0ACC5P2E5_9BACT</name>
<keyword evidence="2" id="KW-1185">Reference proteome</keyword>